<dbReference type="InterPro" id="IPR027806">
    <property type="entry name" value="HARBI1_dom"/>
</dbReference>
<dbReference type="GO" id="GO:0005634">
    <property type="term" value="C:nucleus"/>
    <property type="evidence" value="ECO:0007669"/>
    <property type="project" value="UniProtKB-SubCell"/>
</dbReference>
<evidence type="ECO:0000259" key="9">
    <source>
        <dbReference type="Pfam" id="PF26138"/>
    </source>
</evidence>
<protein>
    <submittedName>
        <fullName evidence="10">Uncharacterized protein</fullName>
    </submittedName>
</protein>
<dbReference type="Pfam" id="PF13359">
    <property type="entry name" value="DDE_Tnp_4"/>
    <property type="match status" value="1"/>
</dbReference>
<keyword evidence="11" id="KW-1185">Reference proteome</keyword>
<feature type="domain" description="DDE Tnp4" evidence="8">
    <location>
        <begin position="86"/>
        <end position="202"/>
    </location>
</feature>
<dbReference type="Proteomes" id="UP001281410">
    <property type="component" value="Unassembled WGS sequence"/>
</dbReference>
<evidence type="ECO:0000313" key="11">
    <source>
        <dbReference type="Proteomes" id="UP001281410"/>
    </source>
</evidence>
<evidence type="ECO:0000256" key="2">
    <source>
        <dbReference type="ARBA" id="ARBA00004123"/>
    </source>
</evidence>
<evidence type="ECO:0000256" key="3">
    <source>
        <dbReference type="ARBA" id="ARBA00006958"/>
    </source>
</evidence>
<dbReference type="AlphaFoldDB" id="A0AAE0B450"/>
<evidence type="ECO:0000313" key="10">
    <source>
        <dbReference type="EMBL" id="KAK3229426.1"/>
    </source>
</evidence>
<evidence type="ECO:0000256" key="7">
    <source>
        <dbReference type="ARBA" id="ARBA00023242"/>
    </source>
</evidence>
<dbReference type="EMBL" id="JANJYJ010000001">
    <property type="protein sequence ID" value="KAK3229426.1"/>
    <property type="molecule type" value="Genomic_DNA"/>
</dbReference>
<dbReference type="GO" id="GO:0016787">
    <property type="term" value="F:hydrolase activity"/>
    <property type="evidence" value="ECO:0007669"/>
    <property type="project" value="UniProtKB-KW"/>
</dbReference>
<comment type="similarity">
    <text evidence="3">Belongs to the HARBI1 family.</text>
</comment>
<dbReference type="Pfam" id="PF26138">
    <property type="entry name" value="DUF8040"/>
    <property type="match status" value="1"/>
</dbReference>
<name>A0AAE0B450_9ROSI</name>
<comment type="subcellular location">
    <subcellularLocation>
        <location evidence="2">Nucleus</location>
    </subcellularLocation>
</comment>
<keyword evidence="7" id="KW-0539">Nucleus</keyword>
<gene>
    <name evidence="10" type="ORF">Dsin_001307</name>
</gene>
<feature type="domain" description="DUF8040" evidence="9">
    <location>
        <begin position="1"/>
        <end position="69"/>
    </location>
</feature>
<keyword evidence="6" id="KW-0378">Hydrolase</keyword>
<evidence type="ECO:0000256" key="5">
    <source>
        <dbReference type="ARBA" id="ARBA00022723"/>
    </source>
</evidence>
<dbReference type="InterPro" id="IPR045249">
    <property type="entry name" value="HARBI1-like"/>
</dbReference>
<dbReference type="GO" id="GO:0004518">
    <property type="term" value="F:nuclease activity"/>
    <property type="evidence" value="ECO:0007669"/>
    <property type="project" value="UniProtKB-KW"/>
</dbReference>
<comment type="cofactor">
    <cofactor evidence="1">
        <name>a divalent metal cation</name>
        <dbReference type="ChEBI" id="CHEBI:60240"/>
    </cofactor>
</comment>
<organism evidence="10 11">
    <name type="scientific">Dipteronia sinensis</name>
    <dbReference type="NCBI Taxonomy" id="43782"/>
    <lineage>
        <taxon>Eukaryota</taxon>
        <taxon>Viridiplantae</taxon>
        <taxon>Streptophyta</taxon>
        <taxon>Embryophyta</taxon>
        <taxon>Tracheophyta</taxon>
        <taxon>Spermatophyta</taxon>
        <taxon>Magnoliopsida</taxon>
        <taxon>eudicotyledons</taxon>
        <taxon>Gunneridae</taxon>
        <taxon>Pentapetalae</taxon>
        <taxon>rosids</taxon>
        <taxon>malvids</taxon>
        <taxon>Sapindales</taxon>
        <taxon>Sapindaceae</taxon>
        <taxon>Hippocastanoideae</taxon>
        <taxon>Acereae</taxon>
        <taxon>Dipteronia</taxon>
    </lineage>
</organism>
<dbReference type="PANTHER" id="PTHR22930">
    <property type="match status" value="1"/>
</dbReference>
<dbReference type="GO" id="GO:0046872">
    <property type="term" value="F:metal ion binding"/>
    <property type="evidence" value="ECO:0007669"/>
    <property type="project" value="UniProtKB-KW"/>
</dbReference>
<evidence type="ECO:0000256" key="6">
    <source>
        <dbReference type="ARBA" id="ARBA00022801"/>
    </source>
</evidence>
<dbReference type="PANTHER" id="PTHR22930:SF221">
    <property type="entry name" value="NUCLEASE HARBI1"/>
    <property type="match status" value="1"/>
</dbReference>
<proteinExistence type="inferred from homology"/>
<evidence type="ECO:0000256" key="4">
    <source>
        <dbReference type="ARBA" id="ARBA00022722"/>
    </source>
</evidence>
<keyword evidence="4" id="KW-0540">Nuclease</keyword>
<evidence type="ECO:0000259" key="8">
    <source>
        <dbReference type="Pfam" id="PF13359"/>
    </source>
</evidence>
<reference evidence="10" key="1">
    <citation type="journal article" date="2023" name="Plant J.">
        <title>Genome sequences and population genomics provide insights into the demographic history, inbreeding, and mutation load of two 'living fossil' tree species of Dipteronia.</title>
        <authorList>
            <person name="Feng Y."/>
            <person name="Comes H.P."/>
            <person name="Chen J."/>
            <person name="Zhu S."/>
            <person name="Lu R."/>
            <person name="Zhang X."/>
            <person name="Li P."/>
            <person name="Qiu J."/>
            <person name="Olsen K.M."/>
            <person name="Qiu Y."/>
        </authorList>
    </citation>
    <scope>NUCLEOTIDE SEQUENCE</scope>
    <source>
        <strain evidence="10">NBL</strain>
    </source>
</reference>
<comment type="caution">
    <text evidence="10">The sequence shown here is derived from an EMBL/GenBank/DDBJ whole genome shotgun (WGS) entry which is preliminary data.</text>
</comment>
<sequence length="255" mass="30113">MEKQVFVKLCDRLRSYGLTSTKGVRFEEVVGIFLMTLGHGAGNQIIQEQFQHSGETVSRQFGIVLEKMIMLAFDEIRPPREYNEVLHYIRSNLKYWPYFKGWEGSSHDTRIFLEALRNTDLKFPKPLDAPYKGEIYHLSVFRTSGQPTGSRETFNYMHSSLRSVIEHNLGVWKARWEIFQHLPNYKFDKQVTIVTDSMALHNFIRREVIPDVEFESYDEDEDYVREDEESCMNLTIDESEIRVVRDRIARELMLV</sequence>
<accession>A0AAE0B450</accession>
<dbReference type="InterPro" id="IPR058353">
    <property type="entry name" value="DUF8040"/>
</dbReference>
<evidence type="ECO:0000256" key="1">
    <source>
        <dbReference type="ARBA" id="ARBA00001968"/>
    </source>
</evidence>
<keyword evidence="5" id="KW-0479">Metal-binding</keyword>